<evidence type="ECO:0000313" key="3">
    <source>
        <dbReference type="Proteomes" id="UP000030671"/>
    </source>
</evidence>
<dbReference type="Proteomes" id="UP000030671">
    <property type="component" value="Unassembled WGS sequence"/>
</dbReference>
<proteinExistence type="predicted"/>
<accession>W4KBV8</accession>
<dbReference type="EMBL" id="KI925457">
    <property type="protein sequence ID" value="ETW82561.1"/>
    <property type="molecule type" value="Genomic_DNA"/>
</dbReference>
<dbReference type="AlphaFoldDB" id="W4KBV8"/>
<dbReference type="HOGENOM" id="CLU_2270109_0_0_1"/>
<evidence type="ECO:0000313" key="2">
    <source>
        <dbReference type="EMBL" id="ETW82561.1"/>
    </source>
</evidence>
<sequence length="103" mass="12073">GTRGGAARSTRRRRLWGRTSGRGARRILSRSSGGGRIRQTAQRLLRRLCGGARRRCQVGWCLLLTGLRGRWERRRRRRRWWSEAGFSTRLRLRVRVADGRTCR</sequence>
<protein>
    <submittedName>
        <fullName evidence="2">Uncharacterized protein</fullName>
    </submittedName>
</protein>
<feature type="non-terminal residue" evidence="2">
    <location>
        <position position="1"/>
    </location>
</feature>
<dbReference type="KEGG" id="hir:HETIRDRAFT_149154"/>
<dbReference type="InParanoid" id="W4KBV8"/>
<organism evidence="2 3">
    <name type="scientific">Heterobasidion irregulare (strain TC 32-1)</name>
    <dbReference type="NCBI Taxonomy" id="747525"/>
    <lineage>
        <taxon>Eukaryota</taxon>
        <taxon>Fungi</taxon>
        <taxon>Dikarya</taxon>
        <taxon>Basidiomycota</taxon>
        <taxon>Agaricomycotina</taxon>
        <taxon>Agaricomycetes</taxon>
        <taxon>Russulales</taxon>
        <taxon>Bondarzewiaceae</taxon>
        <taxon>Heterobasidion</taxon>
        <taxon>Heterobasidion annosum species complex</taxon>
    </lineage>
</organism>
<gene>
    <name evidence="2" type="ORF">HETIRDRAFT_149154</name>
</gene>
<dbReference type="RefSeq" id="XP_009544916.1">
    <property type="nucleotide sequence ID" value="XM_009546621.1"/>
</dbReference>
<name>W4KBV8_HETIT</name>
<evidence type="ECO:0000256" key="1">
    <source>
        <dbReference type="SAM" id="MobiDB-lite"/>
    </source>
</evidence>
<dbReference type="GeneID" id="20667323"/>
<reference evidence="2 3" key="1">
    <citation type="journal article" date="2012" name="New Phytol.">
        <title>Insight into trade-off between wood decay and parasitism from the genome of a fungal forest pathogen.</title>
        <authorList>
            <person name="Olson A."/>
            <person name="Aerts A."/>
            <person name="Asiegbu F."/>
            <person name="Belbahri L."/>
            <person name="Bouzid O."/>
            <person name="Broberg A."/>
            <person name="Canback B."/>
            <person name="Coutinho P.M."/>
            <person name="Cullen D."/>
            <person name="Dalman K."/>
            <person name="Deflorio G."/>
            <person name="van Diepen L.T."/>
            <person name="Dunand C."/>
            <person name="Duplessis S."/>
            <person name="Durling M."/>
            <person name="Gonthier P."/>
            <person name="Grimwood J."/>
            <person name="Fossdal C.G."/>
            <person name="Hansson D."/>
            <person name="Henrissat B."/>
            <person name="Hietala A."/>
            <person name="Himmelstrand K."/>
            <person name="Hoffmeister D."/>
            <person name="Hogberg N."/>
            <person name="James T.Y."/>
            <person name="Karlsson M."/>
            <person name="Kohler A."/>
            <person name="Kues U."/>
            <person name="Lee Y.H."/>
            <person name="Lin Y.C."/>
            <person name="Lind M."/>
            <person name="Lindquist E."/>
            <person name="Lombard V."/>
            <person name="Lucas S."/>
            <person name="Lunden K."/>
            <person name="Morin E."/>
            <person name="Murat C."/>
            <person name="Park J."/>
            <person name="Raffaello T."/>
            <person name="Rouze P."/>
            <person name="Salamov A."/>
            <person name="Schmutz J."/>
            <person name="Solheim H."/>
            <person name="Stahlberg J."/>
            <person name="Velez H."/>
            <person name="de Vries R.P."/>
            <person name="Wiebenga A."/>
            <person name="Woodward S."/>
            <person name="Yakovlev I."/>
            <person name="Garbelotto M."/>
            <person name="Martin F."/>
            <person name="Grigoriev I.V."/>
            <person name="Stenlid J."/>
        </authorList>
    </citation>
    <scope>NUCLEOTIDE SEQUENCE [LARGE SCALE GENOMIC DNA]</scope>
    <source>
        <strain evidence="2 3">TC 32-1</strain>
    </source>
</reference>
<feature type="region of interest" description="Disordered" evidence="1">
    <location>
        <begin position="1"/>
        <end position="35"/>
    </location>
</feature>
<keyword evidence="3" id="KW-1185">Reference proteome</keyword>